<dbReference type="FunFam" id="3.20.20.80:FF:000207">
    <property type="entry name" value="Glycoside hydrolase family 128 protein"/>
    <property type="match status" value="1"/>
</dbReference>
<evidence type="ECO:0000259" key="2">
    <source>
        <dbReference type="Pfam" id="PF11790"/>
    </source>
</evidence>
<evidence type="ECO:0000313" key="4">
    <source>
        <dbReference type="Proteomes" id="UP001303760"/>
    </source>
</evidence>
<name>A0AAN7C5K5_9PEZI</name>
<accession>A0AAN7C5K5</accession>
<dbReference type="InterPro" id="IPR024655">
    <property type="entry name" value="Asl1_glyco_hydro_catalytic"/>
</dbReference>
<dbReference type="InterPro" id="IPR053183">
    <property type="entry name" value="ASL1"/>
</dbReference>
<feature type="signal peptide" evidence="1">
    <location>
        <begin position="1"/>
        <end position="24"/>
    </location>
</feature>
<gene>
    <name evidence="3" type="ORF">C8A03DRAFT_18064</name>
</gene>
<feature type="domain" description="Asl1-like glycosyl hydrolase catalytic" evidence="2">
    <location>
        <begin position="32"/>
        <end position="287"/>
    </location>
</feature>
<dbReference type="PANTHER" id="PTHR34154">
    <property type="entry name" value="ALKALI-SENSITIVE LINKAGE PROTEIN 1"/>
    <property type="match status" value="1"/>
</dbReference>
<dbReference type="GO" id="GO:0009277">
    <property type="term" value="C:fungal-type cell wall"/>
    <property type="evidence" value="ECO:0007669"/>
    <property type="project" value="TreeGrafter"/>
</dbReference>
<proteinExistence type="predicted"/>
<dbReference type="AlphaFoldDB" id="A0AAN7C5K5"/>
<dbReference type="PANTHER" id="PTHR34154:SF3">
    <property type="entry name" value="ALKALI-SENSITIVE LINKAGE PROTEIN 1"/>
    <property type="match status" value="1"/>
</dbReference>
<sequence>MLPCSAAFVALLAALPSFVLPAAADSSSKRGLVFTPNQTTRADDAIWVQKPSDLTWYYNYKPEPESGFQDIPQSEFEFVPMLWGAPSSLDDTSFLSTVQSLIADKGINITHVLSFNEPDGPFAYGGSNIEPSDAAQVWVNNIIPLQEMGIRVGLPACTGGPGGLPWLRKFLSECSKLVSTGDNTRNCTYDFVTVHWYGNFEGLASHMGEYSAAFPNKSMWITEYNIDNQDLQTTQAFFNTSADYFDRLDFVERYSYFGAFRSDVSNVGPNGAMLSADGNLTDIGAWYLGRQATGVPPTQGSESWGFRSAVPPASVALISVWFAALLVGI</sequence>
<comment type="caution">
    <text evidence="3">The sequence shown here is derived from an EMBL/GenBank/DDBJ whole genome shotgun (WGS) entry which is preliminary data.</text>
</comment>
<keyword evidence="4" id="KW-1185">Reference proteome</keyword>
<dbReference type="SUPFAM" id="SSF51445">
    <property type="entry name" value="(Trans)glycosidases"/>
    <property type="match status" value="1"/>
</dbReference>
<evidence type="ECO:0000256" key="1">
    <source>
        <dbReference type="SAM" id="SignalP"/>
    </source>
</evidence>
<organism evidence="3 4">
    <name type="scientific">Achaetomium macrosporum</name>
    <dbReference type="NCBI Taxonomy" id="79813"/>
    <lineage>
        <taxon>Eukaryota</taxon>
        <taxon>Fungi</taxon>
        <taxon>Dikarya</taxon>
        <taxon>Ascomycota</taxon>
        <taxon>Pezizomycotina</taxon>
        <taxon>Sordariomycetes</taxon>
        <taxon>Sordariomycetidae</taxon>
        <taxon>Sordariales</taxon>
        <taxon>Chaetomiaceae</taxon>
        <taxon>Achaetomium</taxon>
    </lineage>
</organism>
<evidence type="ECO:0000313" key="3">
    <source>
        <dbReference type="EMBL" id="KAK4235147.1"/>
    </source>
</evidence>
<dbReference type="GO" id="GO:0071966">
    <property type="term" value="P:fungal-type cell wall polysaccharide metabolic process"/>
    <property type="evidence" value="ECO:0007669"/>
    <property type="project" value="TreeGrafter"/>
</dbReference>
<dbReference type="EMBL" id="MU860293">
    <property type="protein sequence ID" value="KAK4235147.1"/>
    <property type="molecule type" value="Genomic_DNA"/>
</dbReference>
<reference evidence="3" key="2">
    <citation type="submission" date="2023-05" db="EMBL/GenBank/DDBJ databases">
        <authorList>
            <consortium name="Lawrence Berkeley National Laboratory"/>
            <person name="Steindorff A."/>
            <person name="Hensen N."/>
            <person name="Bonometti L."/>
            <person name="Westerberg I."/>
            <person name="Brannstrom I.O."/>
            <person name="Guillou S."/>
            <person name="Cros-Aarteil S."/>
            <person name="Calhoun S."/>
            <person name="Haridas S."/>
            <person name="Kuo A."/>
            <person name="Mondo S."/>
            <person name="Pangilinan J."/>
            <person name="Riley R."/>
            <person name="Labutti K."/>
            <person name="Andreopoulos B."/>
            <person name="Lipzen A."/>
            <person name="Chen C."/>
            <person name="Yanf M."/>
            <person name="Daum C."/>
            <person name="Ng V."/>
            <person name="Clum A."/>
            <person name="Ohm R."/>
            <person name="Martin F."/>
            <person name="Silar P."/>
            <person name="Natvig D."/>
            <person name="Lalanne C."/>
            <person name="Gautier V."/>
            <person name="Ament-Velasquez S.L."/>
            <person name="Kruys A."/>
            <person name="Hutchinson M.I."/>
            <person name="Powell A.J."/>
            <person name="Barry K."/>
            <person name="Miller A.N."/>
            <person name="Grigoriev I.V."/>
            <person name="Debuchy R."/>
            <person name="Gladieux P."/>
            <person name="Thoren M.H."/>
            <person name="Johannesson H."/>
        </authorList>
    </citation>
    <scope>NUCLEOTIDE SEQUENCE</scope>
    <source>
        <strain evidence="3">CBS 532.94</strain>
    </source>
</reference>
<keyword evidence="1" id="KW-0732">Signal</keyword>
<dbReference type="Gene3D" id="3.20.20.80">
    <property type="entry name" value="Glycosidases"/>
    <property type="match status" value="1"/>
</dbReference>
<reference evidence="3" key="1">
    <citation type="journal article" date="2023" name="Mol. Phylogenet. Evol.">
        <title>Genome-scale phylogeny and comparative genomics of the fungal order Sordariales.</title>
        <authorList>
            <person name="Hensen N."/>
            <person name="Bonometti L."/>
            <person name="Westerberg I."/>
            <person name="Brannstrom I.O."/>
            <person name="Guillou S."/>
            <person name="Cros-Aarteil S."/>
            <person name="Calhoun S."/>
            <person name="Haridas S."/>
            <person name="Kuo A."/>
            <person name="Mondo S."/>
            <person name="Pangilinan J."/>
            <person name="Riley R."/>
            <person name="LaButti K."/>
            <person name="Andreopoulos B."/>
            <person name="Lipzen A."/>
            <person name="Chen C."/>
            <person name="Yan M."/>
            <person name="Daum C."/>
            <person name="Ng V."/>
            <person name="Clum A."/>
            <person name="Steindorff A."/>
            <person name="Ohm R.A."/>
            <person name="Martin F."/>
            <person name="Silar P."/>
            <person name="Natvig D.O."/>
            <person name="Lalanne C."/>
            <person name="Gautier V."/>
            <person name="Ament-Velasquez S.L."/>
            <person name="Kruys A."/>
            <person name="Hutchinson M.I."/>
            <person name="Powell A.J."/>
            <person name="Barry K."/>
            <person name="Miller A.N."/>
            <person name="Grigoriev I.V."/>
            <person name="Debuchy R."/>
            <person name="Gladieux P."/>
            <person name="Hiltunen Thoren M."/>
            <person name="Johannesson H."/>
        </authorList>
    </citation>
    <scope>NUCLEOTIDE SEQUENCE</scope>
    <source>
        <strain evidence="3">CBS 532.94</strain>
    </source>
</reference>
<feature type="chain" id="PRO_5043033860" evidence="1">
    <location>
        <begin position="25"/>
        <end position="329"/>
    </location>
</feature>
<protein>
    <submittedName>
        <fullName evidence="3">Alkali-sensitive linkage protein 1</fullName>
    </submittedName>
</protein>
<dbReference type="InterPro" id="IPR017853">
    <property type="entry name" value="GH"/>
</dbReference>
<dbReference type="Pfam" id="PF11790">
    <property type="entry name" value="Glyco_hydro_cc"/>
    <property type="match status" value="1"/>
</dbReference>
<dbReference type="Proteomes" id="UP001303760">
    <property type="component" value="Unassembled WGS sequence"/>
</dbReference>